<keyword evidence="1" id="KW-0433">Leucine-rich repeat</keyword>
<dbReference type="PROSITE" id="PS50222">
    <property type="entry name" value="EF_HAND_2"/>
    <property type="match status" value="1"/>
</dbReference>
<dbReference type="OrthoDB" id="10252328at2759"/>
<dbReference type="GO" id="GO:0045505">
    <property type="term" value="F:dynein intermediate chain binding"/>
    <property type="evidence" value="ECO:0007669"/>
    <property type="project" value="InterPro"/>
</dbReference>
<dbReference type="InterPro" id="IPR024743">
    <property type="entry name" value="Dynein_HC_stalk"/>
</dbReference>
<dbReference type="GO" id="GO:0006355">
    <property type="term" value="P:regulation of DNA-templated transcription"/>
    <property type="evidence" value="ECO:0007669"/>
    <property type="project" value="InterPro"/>
</dbReference>
<dbReference type="PANTHER" id="PTHR22878">
    <property type="entry name" value="DYNEIN HEAVY CHAIN 6, AXONEMAL-LIKE-RELATED"/>
    <property type="match status" value="1"/>
</dbReference>
<evidence type="ECO:0000313" key="6">
    <source>
        <dbReference type="EMBL" id="VDI60703.1"/>
    </source>
</evidence>
<dbReference type="InterPro" id="IPR026983">
    <property type="entry name" value="DHC"/>
</dbReference>
<dbReference type="EMBL" id="UYJE01008065">
    <property type="protein sequence ID" value="VDI60703.1"/>
    <property type="molecule type" value="Genomic_DNA"/>
</dbReference>
<dbReference type="GO" id="GO:0051959">
    <property type="term" value="F:dynein light intermediate chain binding"/>
    <property type="evidence" value="ECO:0007669"/>
    <property type="project" value="InterPro"/>
</dbReference>
<evidence type="ECO:0000313" key="7">
    <source>
        <dbReference type="Proteomes" id="UP000596742"/>
    </source>
</evidence>
<dbReference type="InterPro" id="IPR018247">
    <property type="entry name" value="EF_Hand_1_Ca_BS"/>
</dbReference>
<dbReference type="GO" id="GO:0030286">
    <property type="term" value="C:dynein complex"/>
    <property type="evidence" value="ECO:0007669"/>
    <property type="project" value="InterPro"/>
</dbReference>
<dbReference type="InterPro" id="IPR004092">
    <property type="entry name" value="Mbt"/>
</dbReference>
<dbReference type="GO" id="GO:0005509">
    <property type="term" value="F:calcium ion binding"/>
    <property type="evidence" value="ECO:0007669"/>
    <property type="project" value="InterPro"/>
</dbReference>
<dbReference type="InterPro" id="IPR006553">
    <property type="entry name" value="Leu-rich_rpt_Cys-con_subtyp"/>
</dbReference>
<evidence type="ECO:0000259" key="5">
    <source>
        <dbReference type="PROSITE" id="PS50222"/>
    </source>
</evidence>
<dbReference type="Proteomes" id="UP000596742">
    <property type="component" value="Unassembled WGS sequence"/>
</dbReference>
<protein>
    <recommendedName>
        <fullName evidence="5">EF-hand domain-containing protein</fullName>
    </recommendedName>
</protein>
<dbReference type="SUPFAM" id="SSF52058">
    <property type="entry name" value="L domain-like"/>
    <property type="match status" value="1"/>
</dbReference>
<evidence type="ECO:0000256" key="4">
    <source>
        <dbReference type="SAM" id="MobiDB-lite"/>
    </source>
</evidence>
<dbReference type="PROSITE" id="PS51079">
    <property type="entry name" value="MBT"/>
    <property type="match status" value="1"/>
</dbReference>
<dbReference type="GO" id="GO:0007018">
    <property type="term" value="P:microtubule-based movement"/>
    <property type="evidence" value="ECO:0007669"/>
    <property type="project" value="InterPro"/>
</dbReference>
<evidence type="ECO:0000256" key="1">
    <source>
        <dbReference type="ARBA" id="ARBA00022614"/>
    </source>
</evidence>
<dbReference type="SMART" id="SM00367">
    <property type="entry name" value="LRR_CC"/>
    <property type="match status" value="1"/>
</dbReference>
<dbReference type="Pfam" id="PF02820">
    <property type="entry name" value="MBT"/>
    <property type="match status" value="1"/>
</dbReference>
<sequence>MSKKFGGKKKGGKAFGKFGNVSDTDSSENGLSFGKAWNTFKNIQLEHNAANSAETSIPGIDEQNKSDLSNTNSSENVLSFGKALKSVKTIENDYTGANTSNQGKLVKKISSVSLEKTLKTLEKSVFKWKSLSTNYIEFVEDLYNKLKDVKENEPVRLNWTGLEHLTDAVFGCLLEKNDVPGYKFVIGIVLTGCNQLTDVGIKWMSQCFPKLKEVSLAGCIKVTETGVYNLLENCWDLKSVDLTATGVMILPSQIVGKEVDTAGCPLVSPSDGFVQQYGGLDKMKEGFKFDKTDITANIIEFEEGMIDRFVSQRSVVIVTYEPDDNKSVDDTVTWLFSVYCQVLSKVSRACVLFVAMVKDDKTKVDQHLAAFKIMLKTAKDKLIQQKKQLLEQKPTEKSPITRIDQSNFTYTKELIEMMETQDTNVTFLTSVKGQNITKVVEGQNRTPNTGRSQKEMEELLAKVVPVVDAARSGLEDISKGGIAELKALNNPPRPVLDVCACLLILKSKKDTSWNAAKIMMGDSYFLKSLLEFDVSTISQQQFNAVNAILSDKSQNLTVENMKKMSTTAAAFLKFVLAMMEYWVVMKEMKTPKKGYHQLTREIKRDKLSNGLLEEILSAAERTFTLYPEFEEISSHMYQYICSETSMNMFKGDDNSQSGILSLEGAALTTARTMECLHMFGKLLYVYQDDSPIVMEIKWMCKLLSTATTNQANTGMLPHVSETTNVILTDDMEKKSTELKLGQKNSFAMLTKLGLGMAHRNAYVPYRNLENEPPVSMDEYLGKDSQVQEVRYQFNLVHSLCTDIMNKIFSCTSNIRRPTILWKNGIVILENLTQIAIQLKNSKENPHIEVVVQTSNSQAGDLKTVLPKILLHPAKKMKLIVEYVLTNSGIPFKVEAKDKLKTVPEGICGFIDGHRMSTHDNGAVLCQKCGMSSRQNEFMMEMKKKMLISDSVHQVDTPADGKKEKIIGESVIDSDIVFKGIEAGKKYPFIVVQPNLHPIHQPDISFTLLDLDKVEDVVIELRTSVQKGTVLSYSFKTGQVKNPQDSKVQQVYKKDSLGKTVNFAMSSWPTTEKGDMFSKLTLTINGEAQIELKLPSKLYVPVLVYHGVKSADMKSVIMVHGHTQTNSQSIEVKPGMRLEALDRKTPNFWCVATVQTINPDDSFVIHFDGWTSGYDYVCTPDSTDIHPLGWLYATTHKLGTPSGKTIRLQEPKQYGKAFDWPIYCEEVGCLPVPYDFFSDEQKGETTSDETQRVYDHLGISMVGSSKDTSICSVENIPGYFIENQMMQLRDQSSDELISFYSNHRQFLCLLPEKFDLKNLRFPSLTSVMDIEKQNVHFICPGHKMELLHMVDHAGLPLHHYLISSSEVDINSLYAYLEMIYMGLILQPSLLPSELVNICPGVDISTEDKTLPAKILKDEKSVKSLSSKFNITGTSNVIKCEGHSQSSISHADLHDFDSSAFKNYAKFMHKFEFQDNAIEALPDNFFMMFKNLNELNLSQNKLSSLPEGFSCLTGLESLDVSSNNLSKLPNDFSSVKETLENLNISFNPLGGIPAEVYSLTNLQVLEANNLGKINLRGIGKLTSLEKFYAASNILEEVPEEMCSLPLTHLDLSGVPWFPDFLEQKIQPNKSTFITALNNITVFKMMTEEEKKALFVEVDKDANGILDKDEITFVNKIIFEMYPRFGRKGQYYPELNCDRMPLRKPPKRLHQFEDSVVLVDIFRRFRTRDL</sequence>
<dbReference type="PANTHER" id="PTHR22878:SF63">
    <property type="entry name" value="DYNEIN AXONEMAL HEAVY CHAIN 10"/>
    <property type="match status" value="1"/>
</dbReference>
<comment type="caution">
    <text evidence="6">The sequence shown here is derived from an EMBL/GenBank/DDBJ whole genome shotgun (WGS) entry which is preliminary data.</text>
</comment>
<dbReference type="Gene3D" id="2.30.30.140">
    <property type="match status" value="1"/>
</dbReference>
<proteinExistence type="predicted"/>
<dbReference type="GO" id="GO:0005634">
    <property type="term" value="C:nucleus"/>
    <property type="evidence" value="ECO:0007669"/>
    <property type="project" value="InterPro"/>
</dbReference>
<dbReference type="PROSITE" id="PS00018">
    <property type="entry name" value="EF_HAND_1"/>
    <property type="match status" value="1"/>
</dbReference>
<gene>
    <name evidence="6" type="ORF">MGAL_10B093007</name>
</gene>
<dbReference type="Pfam" id="PF12777">
    <property type="entry name" value="MT"/>
    <property type="match status" value="1"/>
</dbReference>
<dbReference type="InterPro" id="IPR032675">
    <property type="entry name" value="LRR_dom_sf"/>
</dbReference>
<dbReference type="Pfam" id="PF13855">
    <property type="entry name" value="LRR_8"/>
    <property type="match status" value="1"/>
</dbReference>
<dbReference type="InterPro" id="IPR003591">
    <property type="entry name" value="Leu-rich_rpt_typical-subtyp"/>
</dbReference>
<reference evidence="6" key="1">
    <citation type="submission" date="2018-11" db="EMBL/GenBank/DDBJ databases">
        <authorList>
            <person name="Alioto T."/>
            <person name="Alioto T."/>
        </authorList>
    </citation>
    <scope>NUCLEOTIDE SEQUENCE</scope>
</reference>
<evidence type="ECO:0000256" key="3">
    <source>
        <dbReference type="PROSITE-ProRule" id="PRU00459"/>
    </source>
</evidence>
<feature type="domain" description="EF-hand" evidence="5">
    <location>
        <begin position="1643"/>
        <end position="1678"/>
    </location>
</feature>
<keyword evidence="7" id="KW-1185">Reference proteome</keyword>
<feature type="region of interest" description="Disordered" evidence="4">
    <location>
        <begin position="54"/>
        <end position="73"/>
    </location>
</feature>
<keyword evidence="2" id="KW-0677">Repeat</keyword>
<dbReference type="SMART" id="SM00369">
    <property type="entry name" value="LRR_TYP"/>
    <property type="match status" value="3"/>
</dbReference>
<evidence type="ECO:0000256" key="2">
    <source>
        <dbReference type="ARBA" id="ARBA00022737"/>
    </source>
</evidence>
<dbReference type="InterPro" id="IPR001611">
    <property type="entry name" value="Leu-rich_rpt"/>
</dbReference>
<feature type="repeat" description="MBT" evidence="3">
    <location>
        <begin position="1096"/>
        <end position="1200"/>
    </location>
</feature>
<organism evidence="6 7">
    <name type="scientific">Mytilus galloprovincialis</name>
    <name type="common">Mediterranean mussel</name>
    <dbReference type="NCBI Taxonomy" id="29158"/>
    <lineage>
        <taxon>Eukaryota</taxon>
        <taxon>Metazoa</taxon>
        <taxon>Spiralia</taxon>
        <taxon>Lophotrochozoa</taxon>
        <taxon>Mollusca</taxon>
        <taxon>Bivalvia</taxon>
        <taxon>Autobranchia</taxon>
        <taxon>Pteriomorphia</taxon>
        <taxon>Mytilida</taxon>
        <taxon>Mytiloidea</taxon>
        <taxon>Mytilidae</taxon>
        <taxon>Mytilinae</taxon>
        <taxon>Mytilus</taxon>
    </lineage>
</organism>
<accession>A0A8B6G9H3</accession>
<dbReference type="SUPFAM" id="SSF63748">
    <property type="entry name" value="Tudor/PWWP/MBT"/>
    <property type="match status" value="1"/>
</dbReference>
<dbReference type="Gene3D" id="3.80.10.10">
    <property type="entry name" value="Ribonuclease Inhibitor"/>
    <property type="match status" value="2"/>
</dbReference>
<dbReference type="SMART" id="SM00561">
    <property type="entry name" value="MBT"/>
    <property type="match status" value="1"/>
</dbReference>
<dbReference type="SUPFAM" id="SSF52047">
    <property type="entry name" value="RNI-like"/>
    <property type="match status" value="1"/>
</dbReference>
<dbReference type="Gene3D" id="1.20.920.60">
    <property type="match status" value="1"/>
</dbReference>
<dbReference type="InterPro" id="IPR002048">
    <property type="entry name" value="EF_hand_dom"/>
</dbReference>
<name>A0A8B6G9H3_MYTGA</name>
<dbReference type="PROSITE" id="PS51450">
    <property type="entry name" value="LRR"/>
    <property type="match status" value="2"/>
</dbReference>